<accession>A0A6J1AHZ0</accession>
<proteinExistence type="predicted"/>
<dbReference type="InterPro" id="IPR036047">
    <property type="entry name" value="F-box-like_dom_sf"/>
</dbReference>
<reference evidence="3" key="1">
    <citation type="submission" date="2025-08" db="UniProtKB">
        <authorList>
            <consortium name="RefSeq"/>
        </authorList>
    </citation>
    <scope>IDENTIFICATION</scope>
    <source>
        <tissue evidence="3">Leaf</tissue>
    </source>
</reference>
<evidence type="ECO:0000313" key="3">
    <source>
        <dbReference type="RefSeq" id="XP_021286593.1"/>
    </source>
</evidence>
<dbReference type="PANTHER" id="PTHR14939:SF8">
    <property type="entry name" value="FIST C-DOMAIN DOMAIN-CONTAINING PROTEIN"/>
    <property type="match status" value="1"/>
</dbReference>
<dbReference type="AlphaFoldDB" id="A0A6J1AHZ0"/>
<name>A0A6J1AHZ0_9ROSI</name>
<dbReference type="GO" id="GO:0000209">
    <property type="term" value="P:protein polyubiquitination"/>
    <property type="evidence" value="ECO:0007669"/>
    <property type="project" value="TreeGrafter"/>
</dbReference>
<dbReference type="GeneID" id="110418248"/>
<keyword evidence="2" id="KW-1185">Reference proteome</keyword>
<gene>
    <name evidence="3" type="primary">LOC110418248</name>
</gene>
<dbReference type="RefSeq" id="XP_021286593.1">
    <property type="nucleotide sequence ID" value="XM_021430918.1"/>
</dbReference>
<dbReference type="InterPro" id="IPR001810">
    <property type="entry name" value="F-box_dom"/>
</dbReference>
<dbReference type="OrthoDB" id="509497at2759"/>
<dbReference type="PANTHER" id="PTHR14939">
    <property type="entry name" value="F-BOX ONLY PROTEIN 22"/>
    <property type="match status" value="1"/>
</dbReference>
<sequence length="524" mass="57016">MGCLAAVNDDILQNILSRLPALSFAWAACVSKSWNKVCDRVLSRPKLVSALSLNPSLPDAVKEVLEKVLSSPIRPQFAIASIGLQFSLEEAHQLITEKLGSRTPVITNATFGIIGRDALTNTMKEVRWNFDPEEDNSNSQGSDAASNFNRGIVLIVGFLPGLKVDTIPLLRPKREPRFTMIDKFMMDIRDYTASVSGCIAPAGIILFGDQHTDMTPVLAEIDCAMPEETVIVGDASSRFLFRSGGNSQSSITDLYYFDAVALVFAGDKDKPHGIGETRFHVTLSTGVMPFGPELRAVSVTSKGSECSWLTACMNGYDEILDSQRLLDDISDEMDDESTDLYIGVIQKRPSSIEPEKLELRTYLAFYEVLGGDEEYLVVDGVGIRPGDTFLFYHSDSDTASSSCLNAFENLKVLKAASSSKTRYSIRDVAAAGGGGDGNGEVFGCLMFSCHYRGESYFDSFPFYSNFPGAPLAGVVCNKEIGRDSTGSSTSMWQQAKGESPARCSLHVCTTVYLVLSFVPPSPDH</sequence>
<protein>
    <submittedName>
        <fullName evidence="3">F-box/LRR-repeat protein At5g63520-like isoform X1</fullName>
    </submittedName>
</protein>
<organism evidence="2 3">
    <name type="scientific">Herrania umbratica</name>
    <dbReference type="NCBI Taxonomy" id="108875"/>
    <lineage>
        <taxon>Eukaryota</taxon>
        <taxon>Viridiplantae</taxon>
        <taxon>Streptophyta</taxon>
        <taxon>Embryophyta</taxon>
        <taxon>Tracheophyta</taxon>
        <taxon>Spermatophyta</taxon>
        <taxon>Magnoliopsida</taxon>
        <taxon>eudicotyledons</taxon>
        <taxon>Gunneridae</taxon>
        <taxon>Pentapetalae</taxon>
        <taxon>rosids</taxon>
        <taxon>malvids</taxon>
        <taxon>Malvales</taxon>
        <taxon>Malvaceae</taxon>
        <taxon>Byttnerioideae</taxon>
        <taxon>Herrania</taxon>
    </lineage>
</organism>
<dbReference type="Proteomes" id="UP000504621">
    <property type="component" value="Unplaced"/>
</dbReference>
<dbReference type="Pfam" id="PF00646">
    <property type="entry name" value="F-box"/>
    <property type="match status" value="1"/>
</dbReference>
<feature type="domain" description="F-box" evidence="1">
    <location>
        <begin position="9"/>
        <end position="42"/>
    </location>
</feature>
<dbReference type="SUPFAM" id="SSF81383">
    <property type="entry name" value="F-box domain"/>
    <property type="match status" value="1"/>
</dbReference>
<dbReference type="GO" id="GO:0032436">
    <property type="term" value="P:positive regulation of proteasomal ubiquitin-dependent protein catabolic process"/>
    <property type="evidence" value="ECO:0007669"/>
    <property type="project" value="TreeGrafter"/>
</dbReference>
<evidence type="ECO:0000259" key="1">
    <source>
        <dbReference type="Pfam" id="PF00646"/>
    </source>
</evidence>
<evidence type="ECO:0000313" key="2">
    <source>
        <dbReference type="Proteomes" id="UP000504621"/>
    </source>
</evidence>